<dbReference type="PANTHER" id="PTHR40780">
    <property type="entry name" value="DUF3669 DOMAIN-CONTAINING PROTEIN"/>
    <property type="match status" value="1"/>
</dbReference>
<dbReference type="RefSeq" id="XP_060429298.1">
    <property type="nucleotide sequence ID" value="XM_060578323.1"/>
</dbReference>
<dbReference type="AlphaFoldDB" id="A0AAJ0EXK1"/>
<evidence type="ECO:0000259" key="2">
    <source>
        <dbReference type="Pfam" id="PF12417"/>
    </source>
</evidence>
<dbReference type="GeneID" id="85462849"/>
<proteinExistence type="predicted"/>
<name>A0AAJ0EXK1_9PEZI</name>
<keyword evidence="4" id="KW-1185">Reference proteome</keyword>
<dbReference type="InterPro" id="IPR022137">
    <property type="entry name" value="Znf_prot_DUF3669"/>
</dbReference>
<sequence length="771" mass="84863">MGEQTPNTIKFTTTHSTLPLEAIGKGFCGSVWSASTSALAIKREGGGPGRSIANEYTMHRHITQSLEMNNTGRLRFNVPHCECFLNHNATVWDQMLPRFPTGYTGCNALISEKIPPLSRDVRKLLAQKFHPNMNPDEIADSSTNSHCLVRPYLGRRHESGLRNFPLHIDQMETLDLDLAGYAVAMAEALAFLHWSAKVDANDVEFVLANPRASQSSPSTDPSTSSLGPAGFLSNDFGSHAMWILDFDCCRMMTLDSNGIKQACRSFWRNDPYYPRPGSSNAKDQELWAIFRAHFLKASDRILEGEEEDTKSTIATASSFAKRQQAAVGVIANFREIGTGSIGKVFEHPGTTFAYKLPLTKQHDKLWNNYIMHKRIETAFNSLKFYPGQVEVPKCFWFATPTTQSFWGDNLDLFPNTAEFLREPRHILCMERIFPLPKPVRHILIEKFCPPQGGEQLMKSEANKACLVRPYLGRIKYGTGGQFFSLRNFKLHSNQVKGLGMKPADLYLGMAHALAVLHWVAKIDGNDVEFVIGSSPVAEQAVRTDYHLADILDLKPMTSTYELPTHSPPDFGRRVTSLWMIDFEDCHDITMNDADIDKAVKAFIETNHYCPRPNSGDGYIEAMWKDFSEMYLSFSNSIINKLNKKNELGHLPNKFIERLEAKSTGSQQPISSASPRATDQGGHPDPSPSPGRGGPFGGSTPSRGRGGPSGDFSSQGRGRTPSPGRGGPSGGSPSRGRGGSYSGTPSRGRGGAQAGRGGRGGRGGSGGHWRGD</sequence>
<feature type="compositionally biased region" description="Low complexity" evidence="1">
    <location>
        <begin position="709"/>
        <end position="722"/>
    </location>
</feature>
<evidence type="ECO:0000256" key="1">
    <source>
        <dbReference type="SAM" id="MobiDB-lite"/>
    </source>
</evidence>
<dbReference type="PANTHER" id="PTHR40780:SF3">
    <property type="entry name" value="DUF3669 DOMAIN-CONTAINING PROTEIN"/>
    <property type="match status" value="1"/>
</dbReference>
<organism evidence="3 4">
    <name type="scientific">Colletotrichum godetiae</name>
    <dbReference type="NCBI Taxonomy" id="1209918"/>
    <lineage>
        <taxon>Eukaryota</taxon>
        <taxon>Fungi</taxon>
        <taxon>Dikarya</taxon>
        <taxon>Ascomycota</taxon>
        <taxon>Pezizomycotina</taxon>
        <taxon>Sordariomycetes</taxon>
        <taxon>Hypocreomycetidae</taxon>
        <taxon>Glomerellales</taxon>
        <taxon>Glomerellaceae</taxon>
        <taxon>Colletotrichum</taxon>
        <taxon>Colletotrichum acutatum species complex</taxon>
    </lineage>
</organism>
<reference evidence="3" key="1">
    <citation type="submission" date="2021-06" db="EMBL/GenBank/DDBJ databases">
        <title>Comparative genomics, transcriptomics and evolutionary studies reveal genomic signatures of adaptation to plant cell wall in hemibiotrophic fungi.</title>
        <authorList>
            <consortium name="DOE Joint Genome Institute"/>
            <person name="Baroncelli R."/>
            <person name="Diaz J.F."/>
            <person name="Benocci T."/>
            <person name="Peng M."/>
            <person name="Battaglia E."/>
            <person name="Haridas S."/>
            <person name="Andreopoulos W."/>
            <person name="Labutti K."/>
            <person name="Pangilinan J."/>
            <person name="Floch G.L."/>
            <person name="Makela M.R."/>
            <person name="Henrissat B."/>
            <person name="Grigoriev I.V."/>
            <person name="Crouch J.A."/>
            <person name="De Vries R.P."/>
            <person name="Sukno S.A."/>
            <person name="Thon M.R."/>
        </authorList>
    </citation>
    <scope>NUCLEOTIDE SEQUENCE</scope>
    <source>
        <strain evidence="3">CBS 193.32</strain>
    </source>
</reference>
<gene>
    <name evidence="3" type="ORF">BDP55DRAFT_715882</name>
</gene>
<evidence type="ECO:0000313" key="3">
    <source>
        <dbReference type="EMBL" id="KAK1675295.1"/>
    </source>
</evidence>
<feature type="compositionally biased region" description="Polar residues" evidence="1">
    <location>
        <begin position="662"/>
        <end position="676"/>
    </location>
</feature>
<dbReference type="EMBL" id="JAHMHR010000022">
    <property type="protein sequence ID" value="KAK1675295.1"/>
    <property type="molecule type" value="Genomic_DNA"/>
</dbReference>
<protein>
    <recommendedName>
        <fullName evidence="2">DUF3669 domain-containing protein</fullName>
    </recommendedName>
</protein>
<feature type="domain" description="DUF3669" evidence="2">
    <location>
        <begin position="577"/>
        <end position="640"/>
    </location>
</feature>
<dbReference type="Pfam" id="PF12417">
    <property type="entry name" value="DUF3669"/>
    <property type="match status" value="2"/>
</dbReference>
<dbReference type="Proteomes" id="UP001224890">
    <property type="component" value="Unassembled WGS sequence"/>
</dbReference>
<feature type="compositionally biased region" description="Gly residues" evidence="1">
    <location>
        <begin position="747"/>
        <end position="771"/>
    </location>
</feature>
<accession>A0AAJ0EXK1</accession>
<feature type="region of interest" description="Disordered" evidence="1">
    <location>
        <begin position="661"/>
        <end position="771"/>
    </location>
</feature>
<feature type="domain" description="DUF3669" evidence="2">
    <location>
        <begin position="241"/>
        <end position="305"/>
    </location>
</feature>
<comment type="caution">
    <text evidence="3">The sequence shown here is derived from an EMBL/GenBank/DDBJ whole genome shotgun (WGS) entry which is preliminary data.</text>
</comment>
<evidence type="ECO:0000313" key="4">
    <source>
        <dbReference type="Proteomes" id="UP001224890"/>
    </source>
</evidence>